<dbReference type="Proteomes" id="UP001295444">
    <property type="component" value="Unassembled WGS sequence"/>
</dbReference>
<keyword evidence="3" id="KW-1185">Reference proteome</keyword>
<accession>A0AAD1WZS9</accession>
<dbReference type="AlphaFoldDB" id="A0AAD1WZS9"/>
<feature type="region of interest" description="Disordered" evidence="1">
    <location>
        <begin position="1"/>
        <end position="60"/>
    </location>
</feature>
<comment type="caution">
    <text evidence="2">The sequence shown here is derived from an EMBL/GenBank/DDBJ whole genome shotgun (WGS) entry which is preliminary data.</text>
</comment>
<reference evidence="2" key="1">
    <citation type="submission" date="2022-03" db="EMBL/GenBank/DDBJ databases">
        <authorList>
            <person name="Alioto T."/>
            <person name="Alioto T."/>
            <person name="Gomez Garrido J."/>
        </authorList>
    </citation>
    <scope>NUCLEOTIDE SEQUENCE</scope>
</reference>
<gene>
    <name evidence="2" type="ORF">PECUL_23A024579</name>
</gene>
<name>A0AAD1WZS9_PELCU</name>
<feature type="compositionally biased region" description="Basic and acidic residues" evidence="1">
    <location>
        <begin position="1"/>
        <end position="21"/>
    </location>
</feature>
<evidence type="ECO:0000313" key="2">
    <source>
        <dbReference type="EMBL" id="CAH2329702.1"/>
    </source>
</evidence>
<proteinExistence type="predicted"/>
<evidence type="ECO:0000313" key="3">
    <source>
        <dbReference type="Proteomes" id="UP001295444"/>
    </source>
</evidence>
<feature type="non-terminal residue" evidence="2">
    <location>
        <position position="1"/>
    </location>
</feature>
<dbReference type="EMBL" id="CAKOES020000012">
    <property type="protein sequence ID" value="CAH2329702.1"/>
    <property type="molecule type" value="Genomic_DNA"/>
</dbReference>
<protein>
    <submittedName>
        <fullName evidence="2">Uncharacterized protein</fullName>
    </submittedName>
</protein>
<organism evidence="2 3">
    <name type="scientific">Pelobates cultripes</name>
    <name type="common">Western spadefoot toad</name>
    <dbReference type="NCBI Taxonomy" id="61616"/>
    <lineage>
        <taxon>Eukaryota</taxon>
        <taxon>Metazoa</taxon>
        <taxon>Chordata</taxon>
        <taxon>Craniata</taxon>
        <taxon>Vertebrata</taxon>
        <taxon>Euteleostomi</taxon>
        <taxon>Amphibia</taxon>
        <taxon>Batrachia</taxon>
        <taxon>Anura</taxon>
        <taxon>Pelobatoidea</taxon>
        <taxon>Pelobatidae</taxon>
        <taxon>Pelobates</taxon>
    </lineage>
</organism>
<sequence>SSRKDDEPTHHTDQAPNHTDRQPGSLPDKSVSRTHKSETERGPATLQAQPASLQSRHRLSNDCYNEQRHGRMIICDPEHDTHLTGLRTTLHKNNGNGRQPVDNILFCQPPSWGTERDLIGLLTAGN</sequence>
<evidence type="ECO:0000256" key="1">
    <source>
        <dbReference type="SAM" id="MobiDB-lite"/>
    </source>
</evidence>